<evidence type="ECO:0000256" key="10">
    <source>
        <dbReference type="SAM" id="SignalP"/>
    </source>
</evidence>
<evidence type="ECO:0000313" key="12">
    <source>
        <dbReference type="EMBL" id="CCD16189.1"/>
    </source>
</evidence>
<feature type="compositionally biased region" description="Basic and acidic residues" evidence="9">
    <location>
        <begin position="308"/>
        <end position="340"/>
    </location>
</feature>
<keyword evidence="3" id="KW-1003">Cell membrane</keyword>
<evidence type="ECO:0000256" key="3">
    <source>
        <dbReference type="ARBA" id="ARBA00022475"/>
    </source>
</evidence>
<organism evidence="12 13">
    <name type="scientific">Trypanosoma congolense (strain IL3000)</name>
    <dbReference type="NCBI Taxonomy" id="1068625"/>
    <lineage>
        <taxon>Eukaryota</taxon>
        <taxon>Discoba</taxon>
        <taxon>Euglenozoa</taxon>
        <taxon>Kinetoplastea</taxon>
        <taxon>Metakinetoplastina</taxon>
        <taxon>Trypanosomatida</taxon>
        <taxon>Trypanosomatidae</taxon>
        <taxon>Trypanosoma</taxon>
        <taxon>Nannomonas</taxon>
    </lineage>
</organism>
<evidence type="ECO:0000256" key="2">
    <source>
        <dbReference type="ARBA" id="ARBA00004609"/>
    </source>
</evidence>
<evidence type="ECO:0000256" key="8">
    <source>
        <dbReference type="ARBA" id="ARBA00023288"/>
    </source>
</evidence>
<evidence type="ECO:0000313" key="13">
    <source>
        <dbReference type="Proteomes" id="UP000000702"/>
    </source>
</evidence>
<keyword evidence="5 10" id="KW-0732">Signal</keyword>
<keyword evidence="7" id="KW-0325">Glycoprotein</keyword>
<evidence type="ECO:0000256" key="6">
    <source>
        <dbReference type="ARBA" id="ARBA00023136"/>
    </source>
</evidence>
<accession>F9WFV9</accession>
<keyword evidence="8" id="KW-0449">Lipoprotein</keyword>
<gene>
    <name evidence="12" type="ORF">TCIL3000_0_11380</name>
</gene>
<feature type="chain" id="PRO_5003390319" evidence="10">
    <location>
        <begin position="22"/>
        <end position="368"/>
    </location>
</feature>
<dbReference type="VEuPathDB" id="TriTrypDB:TcIL3000_0_11380"/>
<dbReference type="GO" id="GO:0098552">
    <property type="term" value="C:side of membrane"/>
    <property type="evidence" value="ECO:0007669"/>
    <property type="project" value="UniProtKB-KW"/>
</dbReference>
<dbReference type="Proteomes" id="UP000000702">
    <property type="component" value="Unassembled WGS sequence"/>
</dbReference>
<feature type="region of interest" description="Disordered" evidence="9">
    <location>
        <begin position="274"/>
        <end position="353"/>
    </location>
</feature>
<evidence type="ECO:0000259" key="11">
    <source>
        <dbReference type="Pfam" id="PF13206"/>
    </source>
</evidence>
<comment type="function">
    <text evidence="1">VSG forms a coat on the surface of the parasite. The trypanosome evades the immune response of the host by expressing a series of antigenically distinct VSGs from an estimated 1000 VSG genes.</text>
</comment>
<evidence type="ECO:0000256" key="9">
    <source>
        <dbReference type="SAM" id="MobiDB-lite"/>
    </source>
</evidence>
<comment type="subcellular location">
    <subcellularLocation>
        <location evidence="2">Cell membrane</location>
        <topology evidence="2">Lipid-anchor</topology>
        <topology evidence="2">GPI-anchor</topology>
    </subcellularLocation>
</comment>
<proteinExistence type="predicted"/>
<evidence type="ECO:0000256" key="4">
    <source>
        <dbReference type="ARBA" id="ARBA00022622"/>
    </source>
</evidence>
<feature type="domain" description="Trypanosome variant surface glycoprotein B-type N-terminal" evidence="11">
    <location>
        <begin position="95"/>
        <end position="227"/>
    </location>
</feature>
<sequence length="368" mass="40645">MMSKNIMVFLTAIVMVLRVHSAVEVSKEPIKEYFDLLCNATRAATGVWNTVGDLGVFIDPEEEARLTQVFDEIFFGLKCGRFSRGSLIFPEQCVEEDPNRDIVCATKNASKEMPSASESLASAFFCLCIGDGVGDKDFCGLNVKNSLSWPVGEKQKVKEVFEEVWGRYPEGGVMKTCGNFDEDVNLKEETENLTVNIERLKTTLEQKGGILSKNGATCKGSNTCAYITKTPLWLVNLVKFEQTAKYTLFEALKKKNAPKPKSNPIHASSSVSLATGTLESTSPPQPPPPSEPAPVPTPAWSSVQEGTPKAEPRKYSEEKPKPQHEPERKYTESHKYKDDDPLPVLEPNETSGSFIISQKWPLCAALLT</sequence>
<keyword evidence="4" id="KW-0336">GPI-anchor</keyword>
<dbReference type="GO" id="GO:0005886">
    <property type="term" value="C:plasma membrane"/>
    <property type="evidence" value="ECO:0007669"/>
    <property type="project" value="UniProtKB-SubCell"/>
</dbReference>
<keyword evidence="13" id="KW-1185">Reference proteome</keyword>
<dbReference type="InterPro" id="IPR025932">
    <property type="entry name" value="Trypano_VSG_B_N_dom"/>
</dbReference>
<feature type="signal peptide" evidence="10">
    <location>
        <begin position="1"/>
        <end position="21"/>
    </location>
</feature>
<name>F9WFV9_TRYCI</name>
<reference evidence="13" key="1">
    <citation type="submission" date="2011-07" db="EMBL/GenBank/DDBJ databases">
        <title>Divergent evolution of antigenic variation in African trypanosomes.</title>
        <authorList>
            <person name="Jackson A.P."/>
            <person name="Berry A."/>
            <person name="Allison H.C."/>
            <person name="Burton P."/>
            <person name="Anderson J."/>
            <person name="Aslett M."/>
            <person name="Brown R."/>
            <person name="Corton N."/>
            <person name="Harris D."/>
            <person name="Hauser H."/>
            <person name="Gamble J."/>
            <person name="Gilderthorp R."/>
            <person name="McQuillan J."/>
            <person name="Quail M.A."/>
            <person name="Sanders M."/>
            <person name="Van Tonder A."/>
            <person name="Ginger M.L."/>
            <person name="Donelson J.E."/>
            <person name="Field M.C."/>
            <person name="Barry J.D."/>
            <person name="Berriman M."/>
            <person name="Hertz-Fowler C."/>
        </authorList>
    </citation>
    <scope>NUCLEOTIDE SEQUENCE [LARGE SCALE GENOMIC DNA]</scope>
    <source>
        <strain evidence="13">IL3000</strain>
    </source>
</reference>
<feature type="compositionally biased region" description="Pro residues" evidence="9">
    <location>
        <begin position="283"/>
        <end position="297"/>
    </location>
</feature>
<evidence type="ECO:0000256" key="1">
    <source>
        <dbReference type="ARBA" id="ARBA00002523"/>
    </source>
</evidence>
<comment type="caution">
    <text evidence="12">The sequence shown here is derived from an EMBL/GenBank/DDBJ whole genome shotgun (WGS) entry which is preliminary data.</text>
</comment>
<reference evidence="12 13" key="2">
    <citation type="journal article" date="2012" name="Proc. Natl. Acad. Sci. U.S.A.">
        <title>Antigenic diversity is generated by distinct evolutionary mechanisms in African trypanosome species.</title>
        <authorList>
            <person name="Jackson A.P."/>
            <person name="Berry A."/>
            <person name="Aslett M."/>
            <person name="Allison H.C."/>
            <person name="Burton P."/>
            <person name="Vavrova-Anderson J."/>
            <person name="Brown R."/>
            <person name="Browne H."/>
            <person name="Corton N."/>
            <person name="Hauser H."/>
            <person name="Gamble J."/>
            <person name="Gilderthorp R."/>
            <person name="Marcello L."/>
            <person name="McQuillan J."/>
            <person name="Otto T.D."/>
            <person name="Quail M.A."/>
            <person name="Sanders M.J."/>
            <person name="van Tonder A."/>
            <person name="Ginger M.L."/>
            <person name="Field M.C."/>
            <person name="Barry J.D."/>
            <person name="Hertz-Fowler C."/>
            <person name="Berriman M."/>
        </authorList>
    </citation>
    <scope>NUCLEOTIDE SEQUENCE [LARGE SCALE GENOMIC DNA]</scope>
    <source>
        <strain evidence="12 13">IL3000</strain>
    </source>
</reference>
<dbReference type="EMBL" id="CAEQ01002190">
    <property type="protein sequence ID" value="CCD16189.1"/>
    <property type="molecule type" value="Genomic_DNA"/>
</dbReference>
<evidence type="ECO:0000256" key="5">
    <source>
        <dbReference type="ARBA" id="ARBA00022729"/>
    </source>
</evidence>
<dbReference type="Pfam" id="PF13206">
    <property type="entry name" value="VSG_B"/>
    <property type="match status" value="1"/>
</dbReference>
<dbReference type="AlphaFoldDB" id="F9WFV9"/>
<keyword evidence="6" id="KW-0472">Membrane</keyword>
<protein>
    <submittedName>
        <fullName evidence="12">Variant surface glycoprotein</fullName>
    </submittedName>
</protein>
<evidence type="ECO:0000256" key="7">
    <source>
        <dbReference type="ARBA" id="ARBA00023180"/>
    </source>
</evidence>